<dbReference type="GO" id="GO:0006298">
    <property type="term" value="P:mismatch repair"/>
    <property type="evidence" value="ECO:0007669"/>
    <property type="project" value="InterPro"/>
</dbReference>
<reference evidence="8" key="1">
    <citation type="submission" date="2021-03" db="EMBL/GenBank/DDBJ databases">
        <title>Comparative genomics and phylogenomic investigation of the class Geoglossomycetes provide insights into ecological specialization and systematics.</title>
        <authorList>
            <person name="Melie T."/>
            <person name="Pirro S."/>
            <person name="Miller A.N."/>
            <person name="Quandt A."/>
        </authorList>
    </citation>
    <scope>NUCLEOTIDE SEQUENCE</scope>
    <source>
        <strain evidence="8">CAQ_001_2017</strain>
    </source>
</reference>
<dbReference type="GO" id="GO:0140664">
    <property type="term" value="F:ATP-dependent DNA damage sensor activity"/>
    <property type="evidence" value="ECO:0007669"/>
    <property type="project" value="InterPro"/>
</dbReference>
<evidence type="ECO:0000259" key="6">
    <source>
        <dbReference type="SMART" id="SM00533"/>
    </source>
</evidence>
<sequence length="841" mass="93626">MLRKRLGKHSATPRLEECVPSSSATYSPHSASSPQGYPEAKRARLTRPNGPDDIRHEETGIDVEEERSVYDREESDHLNEIVVAMDMKDRATVGCCYYVAREEKLYFMEDAKLGGILTTRPKDDQFSPPYILQVRPSREFSYDAAKNELVNLKIGSDVGPQVTYIVPDDVALENLGEAGDTGRQVRLLRLSAWINIDSRITVGCAGAVLTYLQRRKAIEYLPGDEAANGAFRVKTIEMFSLQDIMFINADTLLSLQVFQPESHPHSHNQGPARTNSGSKEGLSIYGLFRQLAHTPQGKHLLRQYFLRPSLNITLINERLETIAVLLLSENVAVVGPLVQSLKKIQNMKTVLIHLRKGFAFYALEGEGIATPQFYGALLNPVNLGAQILAKFYPDYLNKVRTMINDTIDFEESAVQRRAVVKPHIDAELDDMKRTYDGMDDFLSVVARNIAAKIPEEIRLSLNVIYFPQIGYLIVIPFDPETRRPIYNGPQGGEDHWEQMFTTGARVYFKNAEMHMMDEQLGDAYGMICDKEIEIIHDLAQRVLEYEDMLNTCSEICGELDCLLALARGAGLNNFERPYMTEDNIIRIQGGRHPLQDPDVPLYVANDTRLAGGDSGQSSSETSTLGFSPELGSEDPLDPSMLIMTGPNYSGKSVFVPASVAKIGLTDKILTRIATRETVSKIQSAFMIDLQQIALALSLVTSRSLVIIDEFGKGTESSEIFENNFLSPRPGLAFGHMEIRINQDAEEVGDQITYLYNCAALSGIDPAIIERADELILLTARGEDLVAACARMSDEETKELEAAETVARAFLEEDFGDEDDDDDAVLGAKDDLRRILSALEDD</sequence>
<evidence type="ECO:0000259" key="7">
    <source>
        <dbReference type="SMART" id="SM00534"/>
    </source>
</evidence>
<feature type="compositionally biased region" description="Polar residues" evidence="5">
    <location>
        <begin position="615"/>
        <end position="625"/>
    </location>
</feature>
<evidence type="ECO:0000313" key="8">
    <source>
        <dbReference type="EMBL" id="KAH0562249.1"/>
    </source>
</evidence>
<dbReference type="GO" id="GO:0030983">
    <property type="term" value="F:mismatched DNA binding"/>
    <property type="evidence" value="ECO:0007669"/>
    <property type="project" value="InterPro"/>
</dbReference>
<feature type="domain" description="DNA mismatch repair proteins mutS family" evidence="7">
    <location>
        <begin position="638"/>
        <end position="776"/>
    </location>
</feature>
<name>A0A9P8LDV5_9PEZI</name>
<proteinExistence type="inferred from homology"/>
<comment type="caution">
    <text evidence="8">The sequence shown here is derived from an EMBL/GenBank/DDBJ whole genome shotgun (WGS) entry which is preliminary data.</text>
</comment>
<evidence type="ECO:0008006" key="10">
    <source>
        <dbReference type="Google" id="ProtNLM"/>
    </source>
</evidence>
<dbReference type="InterPro" id="IPR027417">
    <property type="entry name" value="P-loop_NTPase"/>
</dbReference>
<dbReference type="GO" id="GO:0005634">
    <property type="term" value="C:nucleus"/>
    <property type="evidence" value="ECO:0007669"/>
    <property type="project" value="TreeGrafter"/>
</dbReference>
<dbReference type="Pfam" id="PF00488">
    <property type="entry name" value="MutS_V"/>
    <property type="match status" value="1"/>
</dbReference>
<feature type="region of interest" description="Disordered" evidence="5">
    <location>
        <begin position="1"/>
        <end position="60"/>
    </location>
</feature>
<comment type="similarity">
    <text evidence="1">Belongs to the DNA mismatch repair MutS family.</text>
</comment>
<dbReference type="GO" id="GO:0051026">
    <property type="term" value="P:chiasma assembly"/>
    <property type="evidence" value="ECO:0007669"/>
    <property type="project" value="TreeGrafter"/>
</dbReference>
<dbReference type="Pfam" id="PF05192">
    <property type="entry name" value="MutS_III"/>
    <property type="match status" value="1"/>
</dbReference>
<evidence type="ECO:0000313" key="9">
    <source>
        <dbReference type="Proteomes" id="UP000750711"/>
    </source>
</evidence>
<keyword evidence="3" id="KW-0067">ATP-binding</keyword>
<feature type="region of interest" description="Disordered" evidence="5">
    <location>
        <begin position="609"/>
        <end position="630"/>
    </location>
</feature>
<dbReference type="SMART" id="SM00533">
    <property type="entry name" value="MUTSd"/>
    <property type="match status" value="1"/>
</dbReference>
<feature type="compositionally biased region" description="Low complexity" evidence="5">
    <location>
        <begin position="20"/>
        <end position="34"/>
    </location>
</feature>
<protein>
    <recommendedName>
        <fullName evidence="10">DNA mismatch repair proteins mutS family domain-containing protein</fullName>
    </recommendedName>
</protein>
<feature type="compositionally biased region" description="Basic and acidic residues" evidence="5">
    <location>
        <begin position="50"/>
        <end position="59"/>
    </location>
</feature>
<dbReference type="SMART" id="SM00534">
    <property type="entry name" value="MUTSac"/>
    <property type="match status" value="1"/>
</dbReference>
<dbReference type="Gene3D" id="3.40.50.300">
    <property type="entry name" value="P-loop containing nucleotide triphosphate hydrolases"/>
    <property type="match status" value="1"/>
</dbReference>
<accession>A0A9P8LDV5</accession>
<feature type="domain" description="DNA mismatch repair protein MutS core" evidence="6">
    <location>
        <begin position="279"/>
        <end position="598"/>
    </location>
</feature>
<dbReference type="PANTHER" id="PTHR11361:SF20">
    <property type="entry name" value="MUTS PROTEIN HOMOLOG 5"/>
    <property type="match status" value="1"/>
</dbReference>
<organism evidence="8 9">
    <name type="scientific">Trichoglossum hirsutum</name>
    <dbReference type="NCBI Taxonomy" id="265104"/>
    <lineage>
        <taxon>Eukaryota</taxon>
        <taxon>Fungi</taxon>
        <taxon>Dikarya</taxon>
        <taxon>Ascomycota</taxon>
        <taxon>Pezizomycotina</taxon>
        <taxon>Geoglossomycetes</taxon>
        <taxon>Geoglossales</taxon>
        <taxon>Geoglossaceae</taxon>
        <taxon>Trichoglossum</taxon>
    </lineage>
</organism>
<dbReference type="AlphaFoldDB" id="A0A9P8LDV5"/>
<dbReference type="EMBL" id="JAGHQM010000382">
    <property type="protein sequence ID" value="KAH0562249.1"/>
    <property type="molecule type" value="Genomic_DNA"/>
</dbReference>
<keyword evidence="9" id="KW-1185">Reference proteome</keyword>
<evidence type="ECO:0000256" key="4">
    <source>
        <dbReference type="ARBA" id="ARBA00023125"/>
    </source>
</evidence>
<dbReference type="InterPro" id="IPR000432">
    <property type="entry name" value="DNA_mismatch_repair_MutS_C"/>
</dbReference>
<dbReference type="GO" id="GO:0005524">
    <property type="term" value="F:ATP binding"/>
    <property type="evidence" value="ECO:0007669"/>
    <property type="project" value="UniProtKB-KW"/>
</dbReference>
<dbReference type="SUPFAM" id="SSF48334">
    <property type="entry name" value="DNA repair protein MutS, domain III"/>
    <property type="match status" value="1"/>
</dbReference>
<dbReference type="PANTHER" id="PTHR11361">
    <property type="entry name" value="DNA MISMATCH REPAIR PROTEIN MUTS FAMILY MEMBER"/>
    <property type="match status" value="1"/>
</dbReference>
<dbReference type="InterPro" id="IPR007696">
    <property type="entry name" value="DNA_mismatch_repair_MutS_core"/>
</dbReference>
<keyword evidence="2" id="KW-0547">Nucleotide-binding</keyword>
<evidence type="ECO:0000256" key="2">
    <source>
        <dbReference type="ARBA" id="ARBA00022741"/>
    </source>
</evidence>
<dbReference type="InterPro" id="IPR045076">
    <property type="entry name" value="MutS"/>
</dbReference>
<evidence type="ECO:0000256" key="5">
    <source>
        <dbReference type="SAM" id="MobiDB-lite"/>
    </source>
</evidence>
<dbReference type="InterPro" id="IPR036187">
    <property type="entry name" value="DNA_mismatch_repair_MutS_sf"/>
</dbReference>
<keyword evidence="4" id="KW-0238">DNA-binding</keyword>
<dbReference type="Proteomes" id="UP000750711">
    <property type="component" value="Unassembled WGS sequence"/>
</dbReference>
<gene>
    <name evidence="8" type="ORF">GP486_003054</name>
</gene>
<dbReference type="Gene3D" id="1.10.1420.10">
    <property type="match status" value="1"/>
</dbReference>
<evidence type="ECO:0000256" key="3">
    <source>
        <dbReference type="ARBA" id="ARBA00022840"/>
    </source>
</evidence>
<evidence type="ECO:0000256" key="1">
    <source>
        <dbReference type="ARBA" id="ARBA00006271"/>
    </source>
</evidence>
<dbReference type="SUPFAM" id="SSF52540">
    <property type="entry name" value="P-loop containing nucleoside triphosphate hydrolases"/>
    <property type="match status" value="1"/>
</dbReference>